<dbReference type="InterPro" id="IPR000254">
    <property type="entry name" value="CBD"/>
</dbReference>
<keyword evidence="5" id="KW-1185">Reference proteome</keyword>
<dbReference type="SUPFAM" id="SSF57180">
    <property type="entry name" value="Cellulose-binding domain"/>
    <property type="match status" value="1"/>
</dbReference>
<dbReference type="GO" id="GO:0005576">
    <property type="term" value="C:extracellular region"/>
    <property type="evidence" value="ECO:0007669"/>
    <property type="project" value="InterPro"/>
</dbReference>
<dbReference type="AlphaFoldDB" id="A0AAD5S9J9"/>
<evidence type="ECO:0000259" key="3">
    <source>
        <dbReference type="PROSITE" id="PS51164"/>
    </source>
</evidence>
<keyword evidence="1 2" id="KW-0732">Signal</keyword>
<feature type="signal peptide" evidence="2">
    <location>
        <begin position="1"/>
        <end position="20"/>
    </location>
</feature>
<evidence type="ECO:0000313" key="5">
    <source>
        <dbReference type="Proteomes" id="UP001212841"/>
    </source>
</evidence>
<dbReference type="PROSITE" id="PS51164">
    <property type="entry name" value="CBM1_2"/>
    <property type="match status" value="1"/>
</dbReference>
<dbReference type="EMBL" id="JADGJD010000875">
    <property type="protein sequence ID" value="KAJ3047937.1"/>
    <property type="molecule type" value="Genomic_DNA"/>
</dbReference>
<proteinExistence type="predicted"/>
<sequence length="183" mass="18831">MIAKSAVITLVALAVPTVLAQQPAWAQCGGQGYQGSTTCVSGYTCKYTNQYWSQCVPGAAATTAVPTTTKTSTVSAPTGVPTAGYGDVPLGGSCDPSEPYSNFCAYPYDCSPYNGLCVEPSRNSLKRNGEVCLGADIYNRACAIGPLERVAAGMIAVTGNVYKVLSALLIKGGAASVLQLKVE</sequence>
<dbReference type="Pfam" id="PF00734">
    <property type="entry name" value="CBM_1"/>
    <property type="match status" value="1"/>
</dbReference>
<dbReference type="InterPro" id="IPR035971">
    <property type="entry name" value="CBD_sf"/>
</dbReference>
<dbReference type="SMART" id="SM00236">
    <property type="entry name" value="fCBD"/>
    <property type="match status" value="1"/>
</dbReference>
<evidence type="ECO:0000313" key="4">
    <source>
        <dbReference type="EMBL" id="KAJ3047937.1"/>
    </source>
</evidence>
<reference evidence="4" key="1">
    <citation type="submission" date="2020-05" db="EMBL/GenBank/DDBJ databases">
        <title>Phylogenomic resolution of chytrid fungi.</title>
        <authorList>
            <person name="Stajich J.E."/>
            <person name="Amses K."/>
            <person name="Simmons R."/>
            <person name="Seto K."/>
            <person name="Myers J."/>
            <person name="Bonds A."/>
            <person name="Quandt C.A."/>
            <person name="Barry K."/>
            <person name="Liu P."/>
            <person name="Grigoriev I."/>
            <person name="Longcore J.E."/>
            <person name="James T.Y."/>
        </authorList>
    </citation>
    <scope>NUCLEOTIDE SEQUENCE</scope>
    <source>
        <strain evidence="4">JEL0318</strain>
    </source>
</reference>
<feature type="domain" description="CBM1" evidence="3">
    <location>
        <begin position="20"/>
        <end position="56"/>
    </location>
</feature>
<protein>
    <recommendedName>
        <fullName evidence="3">CBM1 domain-containing protein</fullName>
    </recommendedName>
</protein>
<organism evidence="4 5">
    <name type="scientific">Rhizophlyctis rosea</name>
    <dbReference type="NCBI Taxonomy" id="64517"/>
    <lineage>
        <taxon>Eukaryota</taxon>
        <taxon>Fungi</taxon>
        <taxon>Fungi incertae sedis</taxon>
        <taxon>Chytridiomycota</taxon>
        <taxon>Chytridiomycota incertae sedis</taxon>
        <taxon>Chytridiomycetes</taxon>
        <taxon>Rhizophlyctidales</taxon>
        <taxon>Rhizophlyctidaceae</taxon>
        <taxon>Rhizophlyctis</taxon>
    </lineage>
</organism>
<gene>
    <name evidence="4" type="ORF">HK097_011030</name>
</gene>
<dbReference type="GO" id="GO:0005975">
    <property type="term" value="P:carbohydrate metabolic process"/>
    <property type="evidence" value="ECO:0007669"/>
    <property type="project" value="InterPro"/>
</dbReference>
<evidence type="ECO:0000256" key="1">
    <source>
        <dbReference type="ARBA" id="ARBA00022729"/>
    </source>
</evidence>
<dbReference type="Proteomes" id="UP001212841">
    <property type="component" value="Unassembled WGS sequence"/>
</dbReference>
<name>A0AAD5S9J9_9FUNG</name>
<evidence type="ECO:0000256" key="2">
    <source>
        <dbReference type="SAM" id="SignalP"/>
    </source>
</evidence>
<comment type="caution">
    <text evidence="4">The sequence shown here is derived from an EMBL/GenBank/DDBJ whole genome shotgun (WGS) entry which is preliminary data.</text>
</comment>
<dbReference type="GO" id="GO:0030248">
    <property type="term" value="F:cellulose binding"/>
    <property type="evidence" value="ECO:0007669"/>
    <property type="project" value="InterPro"/>
</dbReference>
<accession>A0AAD5S9J9</accession>
<feature type="chain" id="PRO_5042137729" description="CBM1 domain-containing protein" evidence="2">
    <location>
        <begin position="21"/>
        <end position="183"/>
    </location>
</feature>
<dbReference type="PROSITE" id="PS00562">
    <property type="entry name" value="CBM1_1"/>
    <property type="match status" value="1"/>
</dbReference>